<evidence type="ECO:0000256" key="2">
    <source>
        <dbReference type="ARBA" id="ARBA00022723"/>
    </source>
</evidence>
<dbReference type="Proteomes" id="UP001597425">
    <property type="component" value="Unassembled WGS sequence"/>
</dbReference>
<dbReference type="PANTHER" id="PTHR40394:SF2">
    <property type="entry name" value="QUINOL:CYTOCHROME C OXIDOREDUCTASE MEMBRANE PROTEIN"/>
    <property type="match status" value="1"/>
</dbReference>
<reference evidence="7" key="1">
    <citation type="journal article" date="2019" name="Int. J. Syst. Evol. Microbiol.">
        <title>The Global Catalogue of Microorganisms (GCM) 10K type strain sequencing project: providing services to taxonomists for standard genome sequencing and annotation.</title>
        <authorList>
            <consortium name="The Broad Institute Genomics Platform"/>
            <consortium name="The Broad Institute Genome Sequencing Center for Infectious Disease"/>
            <person name="Wu L."/>
            <person name="Ma J."/>
        </authorList>
    </citation>
    <scope>NUCLEOTIDE SEQUENCE [LARGE SCALE GENOMIC DNA]</scope>
    <source>
        <strain evidence="7">KCTC 12848</strain>
    </source>
</reference>
<dbReference type="Pfam" id="PF13442">
    <property type="entry name" value="Cytochrome_CBB3"/>
    <property type="match status" value="1"/>
</dbReference>
<evidence type="ECO:0000256" key="3">
    <source>
        <dbReference type="ARBA" id="ARBA00023004"/>
    </source>
</evidence>
<dbReference type="InterPro" id="IPR036909">
    <property type="entry name" value="Cyt_c-like_dom_sf"/>
</dbReference>
<organism evidence="6 7">
    <name type="scientific">Microbulbifer halophilus</name>
    <dbReference type="NCBI Taxonomy" id="453963"/>
    <lineage>
        <taxon>Bacteria</taxon>
        <taxon>Pseudomonadati</taxon>
        <taxon>Pseudomonadota</taxon>
        <taxon>Gammaproteobacteria</taxon>
        <taxon>Cellvibrionales</taxon>
        <taxon>Microbulbiferaceae</taxon>
        <taxon>Microbulbifer</taxon>
    </lineage>
</organism>
<dbReference type="Gene3D" id="1.10.760.10">
    <property type="entry name" value="Cytochrome c-like domain"/>
    <property type="match status" value="1"/>
</dbReference>
<dbReference type="RefSeq" id="WP_265722687.1">
    <property type="nucleotide sequence ID" value="NZ_JAPIVK010000027.1"/>
</dbReference>
<evidence type="ECO:0000313" key="7">
    <source>
        <dbReference type="Proteomes" id="UP001597425"/>
    </source>
</evidence>
<evidence type="ECO:0000256" key="4">
    <source>
        <dbReference type="PROSITE-ProRule" id="PRU00433"/>
    </source>
</evidence>
<evidence type="ECO:0000313" key="6">
    <source>
        <dbReference type="EMBL" id="MFD2311889.1"/>
    </source>
</evidence>
<gene>
    <name evidence="6" type="ORF">ACFSKX_15775</name>
</gene>
<dbReference type="InterPro" id="IPR009056">
    <property type="entry name" value="Cyt_c-like_dom"/>
</dbReference>
<comment type="caution">
    <text evidence="6">The sequence shown here is derived from an EMBL/GenBank/DDBJ whole genome shotgun (WGS) entry which is preliminary data.</text>
</comment>
<name>A0ABW5EET6_9GAMM</name>
<dbReference type="EMBL" id="JBHUJD010000024">
    <property type="protein sequence ID" value="MFD2311889.1"/>
    <property type="molecule type" value="Genomic_DNA"/>
</dbReference>
<evidence type="ECO:0000256" key="1">
    <source>
        <dbReference type="ARBA" id="ARBA00022617"/>
    </source>
</evidence>
<sequence length="180" mass="20217">MPLWVVLAGFLLAACGNDMRDQPRYDPLAPAPGWPNDQSARVPVEGTVARDESLQPVPDTLPEPLTRELLERGGQRYEIFCSPCHGDSGRGDGMVVQRGFPAPPSLHGAHLREIPLRHFYDVIENGFGRMYAYGARVPARDRWAIAAYIRALQLSQYAKLDDLAPRQRKQLQRESREDTP</sequence>
<dbReference type="PANTHER" id="PTHR40394">
    <property type="entry name" value="LIPOPROTEIN-RELATED"/>
    <property type="match status" value="1"/>
</dbReference>
<keyword evidence="7" id="KW-1185">Reference proteome</keyword>
<evidence type="ECO:0000259" key="5">
    <source>
        <dbReference type="PROSITE" id="PS51007"/>
    </source>
</evidence>
<feature type="domain" description="Cytochrome c" evidence="5">
    <location>
        <begin position="68"/>
        <end position="153"/>
    </location>
</feature>
<keyword evidence="3 4" id="KW-0408">Iron</keyword>
<keyword evidence="1 4" id="KW-0349">Heme</keyword>
<proteinExistence type="predicted"/>
<keyword evidence="2 4" id="KW-0479">Metal-binding</keyword>
<accession>A0ABW5EET6</accession>
<dbReference type="PROSITE" id="PS51007">
    <property type="entry name" value="CYTC"/>
    <property type="match status" value="1"/>
</dbReference>
<dbReference type="SUPFAM" id="SSF46626">
    <property type="entry name" value="Cytochrome c"/>
    <property type="match status" value="1"/>
</dbReference>
<protein>
    <submittedName>
        <fullName evidence="6">C-type cytochrome</fullName>
    </submittedName>
</protein>